<name>A0ABU2HW36_9RHOB</name>
<accession>A0ABU2HW36</accession>
<proteinExistence type="predicted"/>
<dbReference type="EMBL" id="JAVQLW010000001">
    <property type="protein sequence ID" value="MDS9468499.1"/>
    <property type="molecule type" value="Genomic_DNA"/>
</dbReference>
<comment type="caution">
    <text evidence="2">The sequence shown here is derived from an EMBL/GenBank/DDBJ whole genome shotgun (WGS) entry which is preliminary data.</text>
</comment>
<feature type="chain" id="PRO_5045488998" evidence="1">
    <location>
        <begin position="38"/>
        <end position="236"/>
    </location>
</feature>
<keyword evidence="1" id="KW-0732">Signal</keyword>
<evidence type="ECO:0000313" key="3">
    <source>
        <dbReference type="Proteomes" id="UP001269144"/>
    </source>
</evidence>
<organism evidence="2 3">
    <name type="scientific">Paracoccus aurantius</name>
    <dbReference type="NCBI Taxonomy" id="3073814"/>
    <lineage>
        <taxon>Bacteria</taxon>
        <taxon>Pseudomonadati</taxon>
        <taxon>Pseudomonadota</taxon>
        <taxon>Alphaproteobacteria</taxon>
        <taxon>Rhodobacterales</taxon>
        <taxon>Paracoccaceae</taxon>
        <taxon>Paracoccus</taxon>
    </lineage>
</organism>
<keyword evidence="3" id="KW-1185">Reference proteome</keyword>
<gene>
    <name evidence="2" type="ORF">RGQ15_13070</name>
</gene>
<dbReference type="RefSeq" id="WP_311160720.1">
    <property type="nucleotide sequence ID" value="NZ_JAVQLW010000001.1"/>
</dbReference>
<protein>
    <submittedName>
        <fullName evidence="2">DUF1007 family protein</fullName>
    </submittedName>
</protein>
<dbReference type="Proteomes" id="UP001269144">
    <property type="component" value="Unassembled WGS sequence"/>
</dbReference>
<reference evidence="3" key="1">
    <citation type="submission" date="2023-07" db="EMBL/GenBank/DDBJ databases">
        <title>Paracoccus sp. MBLB3053 whole genome sequence.</title>
        <authorList>
            <person name="Hwang C.Y."/>
            <person name="Cho E.-S."/>
            <person name="Seo M.-J."/>
        </authorList>
    </citation>
    <scope>NUCLEOTIDE SEQUENCE [LARGE SCALE GENOMIC DNA]</scope>
    <source>
        <strain evidence="3">MBLB3053</strain>
    </source>
</reference>
<dbReference type="Pfam" id="PF06226">
    <property type="entry name" value="DUF1007"/>
    <property type="match status" value="1"/>
</dbReference>
<sequence length="236" mass="25866">MHLSGKSHGRGLNRRSISPVAALAAAVFLSAAGSAAAHPHVFIDADAALIFDRSGRPEAVRVTWTYDEFYSLMMIEDAELDRDGDGTPDPDRLRAFAGQDVDWAAGFPGHILLERDGKPVELAPPRAHQAHYVDGRIVTSHVRPLKNPAALTAQDALWLRIYDPEYFVAYDTPRSPTIEGRQDCKVTRRPPDTSGQSELLAALQNLDMEADSISIMNMPDVGITFAEGFEIKCGER</sequence>
<evidence type="ECO:0000256" key="1">
    <source>
        <dbReference type="SAM" id="SignalP"/>
    </source>
</evidence>
<feature type="signal peptide" evidence="1">
    <location>
        <begin position="1"/>
        <end position="37"/>
    </location>
</feature>
<dbReference type="InterPro" id="IPR010412">
    <property type="entry name" value="DUF1007"/>
</dbReference>
<evidence type="ECO:0000313" key="2">
    <source>
        <dbReference type="EMBL" id="MDS9468499.1"/>
    </source>
</evidence>